<evidence type="ECO:0000256" key="3">
    <source>
        <dbReference type="ARBA" id="ARBA00022801"/>
    </source>
</evidence>
<dbReference type="OrthoDB" id="14911at2759"/>
<dbReference type="SUPFAM" id="SSF56024">
    <property type="entry name" value="Phospholipase D/nuclease"/>
    <property type="match status" value="2"/>
</dbReference>
<dbReference type="InterPro" id="IPR015679">
    <property type="entry name" value="PLipase_D_fam"/>
</dbReference>
<dbReference type="Gene3D" id="3.30.870.10">
    <property type="entry name" value="Endonuclease Chain A"/>
    <property type="match status" value="2"/>
</dbReference>
<dbReference type="InterPro" id="IPR001736">
    <property type="entry name" value="PLipase_D/transphosphatidylase"/>
</dbReference>
<dbReference type="PANTHER" id="PTHR18896:SF186">
    <property type="entry name" value="PHOSPHOLIPASE D"/>
    <property type="match status" value="1"/>
</dbReference>
<reference evidence="7" key="1">
    <citation type="submission" date="2022-08" db="EMBL/GenBank/DDBJ databases">
        <authorList>
            <person name="Kallberg Y."/>
            <person name="Tangrot J."/>
            <person name="Rosling A."/>
        </authorList>
    </citation>
    <scope>NUCLEOTIDE SEQUENCE</scope>
    <source>
        <strain evidence="7">Wild A</strain>
    </source>
</reference>
<dbReference type="InterPro" id="IPR016555">
    <property type="entry name" value="PLipase_D_euk"/>
</dbReference>
<dbReference type="InterPro" id="IPR025202">
    <property type="entry name" value="PLD-like_dom"/>
</dbReference>
<comment type="caution">
    <text evidence="7">The sequence shown here is derived from an EMBL/GenBank/DDBJ whole genome shotgun (WGS) entry which is preliminary data.</text>
</comment>
<evidence type="ECO:0000256" key="5">
    <source>
        <dbReference type="ARBA" id="ARBA00023098"/>
    </source>
</evidence>
<name>A0A9W4X204_9GLOM</name>
<evidence type="ECO:0000256" key="1">
    <source>
        <dbReference type="ARBA" id="ARBA00012027"/>
    </source>
</evidence>
<dbReference type="PROSITE" id="PS50035">
    <property type="entry name" value="PLD"/>
    <property type="match status" value="2"/>
</dbReference>
<dbReference type="EMBL" id="CAMKVN010002329">
    <property type="protein sequence ID" value="CAI2180611.1"/>
    <property type="molecule type" value="Genomic_DNA"/>
</dbReference>
<dbReference type="AlphaFoldDB" id="A0A9W4X204"/>
<evidence type="ECO:0000313" key="7">
    <source>
        <dbReference type="EMBL" id="CAI2180611.1"/>
    </source>
</evidence>
<evidence type="ECO:0000256" key="2">
    <source>
        <dbReference type="ARBA" id="ARBA00022737"/>
    </source>
</evidence>
<dbReference type="PANTHER" id="PTHR18896">
    <property type="entry name" value="PHOSPHOLIPASE D"/>
    <property type="match status" value="1"/>
</dbReference>
<protein>
    <recommendedName>
        <fullName evidence="1">phospholipase D</fullName>
        <ecNumber evidence="1">3.1.4.4</ecNumber>
    </recommendedName>
</protein>
<dbReference type="Pfam" id="PF00614">
    <property type="entry name" value="PLDc"/>
    <property type="match status" value="1"/>
</dbReference>
<keyword evidence="8" id="KW-1185">Reference proteome</keyword>
<dbReference type="GO" id="GO:0006654">
    <property type="term" value="P:phosphatidic acid biosynthetic process"/>
    <property type="evidence" value="ECO:0007669"/>
    <property type="project" value="InterPro"/>
</dbReference>
<feature type="domain" description="PLD phosphodiesterase" evidence="6">
    <location>
        <begin position="147"/>
        <end position="174"/>
    </location>
</feature>
<evidence type="ECO:0000259" key="6">
    <source>
        <dbReference type="PROSITE" id="PS50035"/>
    </source>
</evidence>
<dbReference type="Pfam" id="PF13091">
    <property type="entry name" value="PLDc_2"/>
    <property type="match status" value="1"/>
</dbReference>
<keyword evidence="4" id="KW-0442">Lipid degradation</keyword>
<dbReference type="CDD" id="cd09138">
    <property type="entry name" value="PLDc_vPLD1_2_yPLD_like_1"/>
    <property type="match status" value="1"/>
</dbReference>
<dbReference type="EC" id="3.1.4.4" evidence="1"/>
<evidence type="ECO:0000256" key="4">
    <source>
        <dbReference type="ARBA" id="ARBA00022963"/>
    </source>
</evidence>
<dbReference type="Proteomes" id="UP001153678">
    <property type="component" value="Unassembled WGS sequence"/>
</dbReference>
<keyword evidence="2" id="KW-0677">Repeat</keyword>
<keyword evidence="3" id="KW-0378">Hydrolase</keyword>
<dbReference type="GO" id="GO:0004630">
    <property type="term" value="F:phospholipase D activity"/>
    <property type="evidence" value="ECO:0007669"/>
    <property type="project" value="UniProtKB-EC"/>
</dbReference>
<dbReference type="SMART" id="SM00155">
    <property type="entry name" value="PLDc"/>
    <property type="match status" value="2"/>
</dbReference>
<organism evidence="7 8">
    <name type="scientific">Funneliformis geosporum</name>
    <dbReference type="NCBI Taxonomy" id="1117311"/>
    <lineage>
        <taxon>Eukaryota</taxon>
        <taxon>Fungi</taxon>
        <taxon>Fungi incertae sedis</taxon>
        <taxon>Mucoromycota</taxon>
        <taxon>Glomeromycotina</taxon>
        <taxon>Glomeromycetes</taxon>
        <taxon>Glomerales</taxon>
        <taxon>Glomeraceae</taxon>
        <taxon>Funneliformis</taxon>
    </lineage>
</organism>
<proteinExistence type="predicted"/>
<evidence type="ECO:0000313" key="8">
    <source>
        <dbReference type="Proteomes" id="UP001153678"/>
    </source>
</evidence>
<dbReference type="GO" id="GO:0035556">
    <property type="term" value="P:intracellular signal transduction"/>
    <property type="evidence" value="ECO:0007669"/>
    <property type="project" value="InterPro"/>
</dbReference>
<gene>
    <name evidence="7" type="ORF">FWILDA_LOCUS9667</name>
</gene>
<feature type="domain" description="PLD phosphodiesterase" evidence="6">
    <location>
        <begin position="498"/>
        <end position="525"/>
    </location>
</feature>
<accession>A0A9W4X204</accession>
<keyword evidence="5" id="KW-0443">Lipid metabolism</keyword>
<sequence length="717" mass="82047">MDYIGEAVGNMIFGEQGTKGEWEKTHRYNSFASERENCHVKWYVDGKSYFYAVSEALMAAKEEIFIEDWWLSPELYLRRPPSKNEDYRLDLLLKKKAEEGVKIYVVIYKEMPKTLTLNSRHSKDILQNLHENIVVQRHPDHGLDGTFFWAHHEKMVVIDRHISFIGGLDLCFGRYDTPTHQLADFHEASKKYSIWPGQDYSNPRIMDFTDVQNWAKGLIDKKKTPRMPWHDVSIGFVGRPALDVARHFIQRWNFIKKQKAQDRPVYPVLIAKSDEQHDRELPPKVRSYSYCGENFECHPDKGSCNVQILRSSAEWSHGLDKVDHSIQNAYIKIIEAAQHFIYIENQFFITATKESKDYPVKNLIGKAIVERITRAFKNNEKFRIIVAMPLLPAFPADLDSGDAGTVRLVMHYQYQSICRGGQSIYEVLRKNGVTNPDRYIGFYALRAHDKINPQSIAEGLGLLEDEINASGTAEQSGADPAVPQAVVDEDPSGTYITEELYIHTKLLIADDRIVICGSANLNDRSQNGDHDSEIAAVIEDKNYIDSKMVGKEWQAGKFAATLRRHIFKEHLGLLNETDHEKITPICHPPPLNADLPLDDEELSQADHVVIDPASEEFYYNVWHRTATINTEAFRTVFRSVPDDSVTTWKEFKAFVPDRTKIPTGHICDPEKLPRDVVESELSKVKGHLVHFPLQFMSNETLSGSVVIDAVTPMELFT</sequence>
<dbReference type="PIRSF" id="PIRSF009376">
    <property type="entry name" value="Phospholipase_D_euk"/>
    <property type="match status" value="1"/>
</dbReference>
<dbReference type="CDD" id="cd09141">
    <property type="entry name" value="PLDc_vPLD1_2_yPLD_like_2"/>
    <property type="match status" value="1"/>
</dbReference>
<dbReference type="GO" id="GO:0009395">
    <property type="term" value="P:phospholipid catabolic process"/>
    <property type="evidence" value="ECO:0007669"/>
    <property type="project" value="TreeGrafter"/>
</dbReference>